<evidence type="ECO:0000313" key="2">
    <source>
        <dbReference type="EMBL" id="WDE00172.1"/>
    </source>
</evidence>
<sequence length="204" mass="22094">MNSSSSFYGMLYSITTLMCALLPLNTATANGFEITPYIGQMYSTDIHGSDGSTELSVSDDPHLGFAIAWQASNQGQGQVLINAVNHDFTSDIDQQKYSIDIIYAHFSGVAQFKQQNYSTSVALGVGGAYFDADNGSSLYPSITTAIGTRYEISKNLALVTELRLYASLTDEDDDILCQSDTCIASFDGALWLDSAISFGIAYRF</sequence>
<dbReference type="KEGG" id="tact:SG35_005840"/>
<feature type="signal peptide" evidence="1">
    <location>
        <begin position="1"/>
        <end position="29"/>
    </location>
</feature>
<reference evidence="2 3" key="1">
    <citation type="journal article" date="2015" name="Genome Announc.">
        <title>Draft Genome Sequences of Marine Isolates of Thalassomonas viridans and Thalassomonas actiniarum.</title>
        <authorList>
            <person name="Olonade I."/>
            <person name="van Zyl L.J."/>
            <person name="Trindade M."/>
        </authorList>
    </citation>
    <scope>NUCLEOTIDE SEQUENCE [LARGE SCALE GENOMIC DNA]</scope>
    <source>
        <strain evidence="2 3">A5K-106</strain>
    </source>
</reference>
<name>A0AAE9YSS8_9GAMM</name>
<dbReference type="Proteomes" id="UP000032568">
    <property type="component" value="Chromosome"/>
</dbReference>
<protein>
    <recommendedName>
        <fullName evidence="4">Outer membrane protein beta-barrel domain-containing protein</fullName>
    </recommendedName>
</protein>
<keyword evidence="3" id="KW-1185">Reference proteome</keyword>
<accession>A0AAE9YSS8</accession>
<organism evidence="2 3">
    <name type="scientific">Thalassomonas actiniarum</name>
    <dbReference type="NCBI Taxonomy" id="485447"/>
    <lineage>
        <taxon>Bacteria</taxon>
        <taxon>Pseudomonadati</taxon>
        <taxon>Pseudomonadota</taxon>
        <taxon>Gammaproteobacteria</taxon>
        <taxon>Alteromonadales</taxon>
        <taxon>Colwelliaceae</taxon>
        <taxon>Thalassomonas</taxon>
    </lineage>
</organism>
<proteinExistence type="predicted"/>
<evidence type="ECO:0000256" key="1">
    <source>
        <dbReference type="SAM" id="SignalP"/>
    </source>
</evidence>
<evidence type="ECO:0000313" key="3">
    <source>
        <dbReference type="Proteomes" id="UP000032568"/>
    </source>
</evidence>
<dbReference type="AlphaFoldDB" id="A0AAE9YSS8"/>
<gene>
    <name evidence="2" type="ORF">SG35_005840</name>
</gene>
<feature type="chain" id="PRO_5042078513" description="Outer membrane protein beta-barrel domain-containing protein" evidence="1">
    <location>
        <begin position="30"/>
        <end position="204"/>
    </location>
</feature>
<dbReference type="EMBL" id="CP059735">
    <property type="protein sequence ID" value="WDE00172.1"/>
    <property type="molecule type" value="Genomic_DNA"/>
</dbReference>
<dbReference type="RefSeq" id="WP_044832226.1">
    <property type="nucleotide sequence ID" value="NZ_CP059735.1"/>
</dbReference>
<dbReference type="InterPro" id="IPR011250">
    <property type="entry name" value="OMP/PagP_B-barrel"/>
</dbReference>
<dbReference type="SUPFAM" id="SSF56925">
    <property type="entry name" value="OMPA-like"/>
    <property type="match status" value="1"/>
</dbReference>
<keyword evidence="1" id="KW-0732">Signal</keyword>
<reference evidence="2 3" key="2">
    <citation type="journal article" date="2022" name="Mar. Drugs">
        <title>Bioassay-Guided Fractionation Leads to the Detection of Cholic Acid Generated by the Rare Thalassomonas sp.</title>
        <authorList>
            <person name="Pheiffer F."/>
            <person name="Schneider Y.K."/>
            <person name="Hansen E.H."/>
            <person name="Andersen J.H."/>
            <person name="Isaksson J."/>
            <person name="Busche T."/>
            <person name="R C."/>
            <person name="Kalinowski J."/>
            <person name="Zyl L.V."/>
            <person name="Trindade M."/>
        </authorList>
    </citation>
    <scope>NUCLEOTIDE SEQUENCE [LARGE SCALE GENOMIC DNA]</scope>
    <source>
        <strain evidence="2 3">A5K-106</strain>
    </source>
</reference>
<dbReference type="Gene3D" id="2.40.160.20">
    <property type="match status" value="1"/>
</dbReference>
<evidence type="ECO:0008006" key="4">
    <source>
        <dbReference type="Google" id="ProtNLM"/>
    </source>
</evidence>